<proteinExistence type="predicted"/>
<dbReference type="AlphaFoldDB" id="A0A4Z2F7R7"/>
<evidence type="ECO:0000313" key="1">
    <source>
        <dbReference type="EMBL" id="TNN37197.1"/>
    </source>
</evidence>
<keyword evidence="2" id="KW-1185">Reference proteome</keyword>
<comment type="caution">
    <text evidence="1">The sequence shown here is derived from an EMBL/GenBank/DDBJ whole genome shotgun (WGS) entry which is preliminary data.</text>
</comment>
<gene>
    <name evidence="1" type="ORF">EYF80_052634</name>
</gene>
<name>A0A4Z2F7R7_9TELE</name>
<accession>A0A4Z2F7R7</accession>
<dbReference type="EMBL" id="SRLO01001520">
    <property type="protein sequence ID" value="TNN37197.1"/>
    <property type="molecule type" value="Genomic_DNA"/>
</dbReference>
<dbReference type="Proteomes" id="UP000314294">
    <property type="component" value="Unassembled WGS sequence"/>
</dbReference>
<organism evidence="1 2">
    <name type="scientific">Liparis tanakae</name>
    <name type="common">Tanaka's snailfish</name>
    <dbReference type="NCBI Taxonomy" id="230148"/>
    <lineage>
        <taxon>Eukaryota</taxon>
        <taxon>Metazoa</taxon>
        <taxon>Chordata</taxon>
        <taxon>Craniata</taxon>
        <taxon>Vertebrata</taxon>
        <taxon>Euteleostomi</taxon>
        <taxon>Actinopterygii</taxon>
        <taxon>Neopterygii</taxon>
        <taxon>Teleostei</taxon>
        <taxon>Neoteleostei</taxon>
        <taxon>Acanthomorphata</taxon>
        <taxon>Eupercaria</taxon>
        <taxon>Perciformes</taxon>
        <taxon>Cottioidei</taxon>
        <taxon>Cottales</taxon>
        <taxon>Liparidae</taxon>
        <taxon>Liparis</taxon>
    </lineage>
</organism>
<reference evidence="1 2" key="1">
    <citation type="submission" date="2019-03" db="EMBL/GenBank/DDBJ databases">
        <title>First draft genome of Liparis tanakae, snailfish: a comprehensive survey of snailfish specific genes.</title>
        <authorList>
            <person name="Kim W."/>
            <person name="Song I."/>
            <person name="Jeong J.-H."/>
            <person name="Kim D."/>
            <person name="Kim S."/>
            <person name="Ryu S."/>
            <person name="Song J.Y."/>
            <person name="Lee S.K."/>
        </authorList>
    </citation>
    <scope>NUCLEOTIDE SEQUENCE [LARGE SCALE GENOMIC DNA]</scope>
    <source>
        <tissue evidence="1">Muscle</tissue>
    </source>
</reference>
<evidence type="ECO:0000313" key="2">
    <source>
        <dbReference type="Proteomes" id="UP000314294"/>
    </source>
</evidence>
<protein>
    <submittedName>
        <fullName evidence="1">Uncharacterized protein</fullName>
    </submittedName>
</protein>
<sequence length="63" mass="6788">MADEMPAVAQAVDEATARKCKLVVSARRFLEVLVLVLAGPLLPSRHLHLAPAGHRCGAQCSRR</sequence>